<dbReference type="InterPro" id="IPR010951">
    <property type="entry name" value="CM_bact"/>
</dbReference>
<dbReference type="SMART" id="SM00830">
    <property type="entry name" value="CM_2"/>
    <property type="match status" value="1"/>
</dbReference>
<organism evidence="4 5">
    <name type="scientific">Commensalibacter melissae</name>
    <dbReference type="NCBI Taxonomy" id="2070537"/>
    <lineage>
        <taxon>Bacteria</taxon>
        <taxon>Pseudomonadati</taxon>
        <taxon>Pseudomonadota</taxon>
        <taxon>Alphaproteobacteria</taxon>
        <taxon>Acetobacterales</taxon>
        <taxon>Acetobacteraceae</taxon>
    </lineage>
</organism>
<comment type="caution">
    <text evidence="4">The sequence shown here is derived from an EMBL/GenBank/DDBJ whole genome shotgun (WGS) entry which is preliminary data.</text>
</comment>
<feature type="domain" description="Chorismate mutase" evidence="3">
    <location>
        <begin position="10"/>
        <end position="101"/>
    </location>
</feature>
<dbReference type="Gene3D" id="1.20.59.10">
    <property type="entry name" value="Chorismate mutase"/>
    <property type="match status" value="1"/>
</dbReference>
<dbReference type="Pfam" id="PF01817">
    <property type="entry name" value="CM_2"/>
    <property type="match status" value="1"/>
</dbReference>
<dbReference type="PANTHER" id="PTHR38041">
    <property type="entry name" value="CHORISMATE MUTASE"/>
    <property type="match status" value="1"/>
</dbReference>
<dbReference type="NCBIfam" id="TIGR01795">
    <property type="entry name" value="CM_mono_cladeE"/>
    <property type="match status" value="1"/>
</dbReference>
<proteinExistence type="predicted"/>
<name>A0A318MYQ8_9PROT</name>
<dbReference type="PROSITE" id="PS51168">
    <property type="entry name" value="CHORISMATE_MUT_2"/>
    <property type="match status" value="1"/>
</dbReference>
<sequence>MIKQPPLSPEKAKQELLKLRQSIDNIDNALIHILAERFCLTQKVGVLKATYQLPPSDPQRESEQIARLREMAKSAHLDPNFAEKFLHFIITEVIQHHKAIAKQKIDKKN</sequence>
<keyword evidence="5" id="KW-1185">Reference proteome</keyword>
<evidence type="ECO:0000256" key="2">
    <source>
        <dbReference type="ARBA" id="ARBA00023235"/>
    </source>
</evidence>
<dbReference type="GO" id="GO:0004106">
    <property type="term" value="F:chorismate mutase activity"/>
    <property type="evidence" value="ECO:0007669"/>
    <property type="project" value="UniProtKB-EC"/>
</dbReference>
<reference evidence="4 5" key="1">
    <citation type="submission" date="2018-05" db="EMBL/GenBank/DDBJ databases">
        <title>Reference genomes for bee gut microbiota database.</title>
        <authorList>
            <person name="Ellegaard K.M."/>
        </authorList>
    </citation>
    <scope>NUCLEOTIDE SEQUENCE [LARGE SCALE GENOMIC DNA]</scope>
    <source>
        <strain evidence="4 5">ESL0284</strain>
    </source>
</reference>
<evidence type="ECO:0000313" key="4">
    <source>
        <dbReference type="EMBL" id="PXZ01915.1"/>
    </source>
</evidence>
<dbReference type="InterPro" id="IPR002701">
    <property type="entry name" value="CM_II_prokaryot"/>
</dbReference>
<dbReference type="InterPro" id="IPR036263">
    <property type="entry name" value="Chorismate_II_sf"/>
</dbReference>
<evidence type="ECO:0000313" key="5">
    <source>
        <dbReference type="Proteomes" id="UP000247565"/>
    </source>
</evidence>
<dbReference type="GO" id="GO:0009697">
    <property type="term" value="P:salicylic acid biosynthetic process"/>
    <property type="evidence" value="ECO:0007669"/>
    <property type="project" value="TreeGrafter"/>
</dbReference>
<evidence type="ECO:0000259" key="3">
    <source>
        <dbReference type="PROSITE" id="PS51168"/>
    </source>
</evidence>
<dbReference type="AlphaFoldDB" id="A0A318MYQ8"/>
<dbReference type="NCBIfam" id="NF006691">
    <property type="entry name" value="PRK09239.1"/>
    <property type="match status" value="1"/>
</dbReference>
<accession>A0A318MYQ8</accession>
<evidence type="ECO:0000256" key="1">
    <source>
        <dbReference type="ARBA" id="ARBA00012404"/>
    </source>
</evidence>
<dbReference type="GO" id="GO:0046417">
    <property type="term" value="P:chorismate metabolic process"/>
    <property type="evidence" value="ECO:0007669"/>
    <property type="project" value="InterPro"/>
</dbReference>
<protein>
    <recommendedName>
        <fullName evidence="1">chorismate mutase</fullName>
        <ecNumber evidence="1">5.4.99.5</ecNumber>
    </recommendedName>
</protein>
<dbReference type="EC" id="5.4.99.5" evidence="1"/>
<dbReference type="Proteomes" id="UP000247565">
    <property type="component" value="Unassembled WGS sequence"/>
</dbReference>
<dbReference type="RefSeq" id="WP_110438433.1">
    <property type="nucleotide sequence ID" value="NZ_CP046393.1"/>
</dbReference>
<dbReference type="InterPro" id="IPR051331">
    <property type="entry name" value="Chorismate_mutase-related"/>
</dbReference>
<gene>
    <name evidence="4" type="ORF">DK869_02650</name>
</gene>
<dbReference type="PANTHER" id="PTHR38041:SF1">
    <property type="entry name" value="CHORISMATE MUTASE"/>
    <property type="match status" value="1"/>
</dbReference>
<dbReference type="OrthoDB" id="3267837at2"/>
<dbReference type="InterPro" id="IPR036979">
    <property type="entry name" value="CM_dom_sf"/>
</dbReference>
<dbReference type="EMBL" id="QGLT01000001">
    <property type="protein sequence ID" value="PXZ01915.1"/>
    <property type="molecule type" value="Genomic_DNA"/>
</dbReference>
<keyword evidence="2" id="KW-0413">Isomerase</keyword>
<dbReference type="SUPFAM" id="SSF48600">
    <property type="entry name" value="Chorismate mutase II"/>
    <property type="match status" value="1"/>
</dbReference>